<reference evidence="1 2" key="1">
    <citation type="submission" date="2016-10" db="EMBL/GenBank/DDBJ databases">
        <authorList>
            <person name="de Groot N.N."/>
        </authorList>
    </citation>
    <scope>NUCLEOTIDE SEQUENCE [LARGE SCALE GENOMIC DNA]</scope>
    <source>
        <strain evidence="1 2">CGMCC 4.3519</strain>
    </source>
</reference>
<keyword evidence="2" id="KW-1185">Reference proteome</keyword>
<dbReference type="AlphaFoldDB" id="A0A1H8ZAT7"/>
<proteinExistence type="predicted"/>
<gene>
    <name evidence="1" type="ORF">SAMN05216481_101423</name>
</gene>
<evidence type="ECO:0000313" key="1">
    <source>
        <dbReference type="EMBL" id="SEP61579.1"/>
    </source>
</evidence>
<dbReference type="Proteomes" id="UP000199055">
    <property type="component" value="Unassembled WGS sequence"/>
</dbReference>
<name>A0A1H8ZAT7_9ACTN</name>
<accession>A0A1H8ZAT7</accession>
<dbReference type="EMBL" id="FOET01000001">
    <property type="protein sequence ID" value="SEP61579.1"/>
    <property type="molecule type" value="Genomic_DNA"/>
</dbReference>
<sequence>MPFSGTLVVVSNSHAQPVLRTADLSEGLRTVERLLGIADLGDLEVDFDVRISSTRSLSAVLAVLPDAEWWAEGGKGGSSERRNDPSAFLPVWLRRWAGAPEMVETFLRAVGDSPATVRWDFNAWPEAPEVGLGAGGARGAFVTLCVHARDLYLEEPAADHTVFVHVKQIEAERAPWLAAQVGLRVIGGLVMAPY</sequence>
<protein>
    <submittedName>
        <fullName evidence="1">Uncharacterized protein</fullName>
    </submittedName>
</protein>
<evidence type="ECO:0000313" key="2">
    <source>
        <dbReference type="Proteomes" id="UP000199055"/>
    </source>
</evidence>
<organism evidence="1 2">
    <name type="scientific">Streptomyces radiopugnans</name>
    <dbReference type="NCBI Taxonomy" id="403935"/>
    <lineage>
        <taxon>Bacteria</taxon>
        <taxon>Bacillati</taxon>
        <taxon>Actinomycetota</taxon>
        <taxon>Actinomycetes</taxon>
        <taxon>Kitasatosporales</taxon>
        <taxon>Streptomycetaceae</taxon>
        <taxon>Streptomyces</taxon>
    </lineage>
</organism>